<dbReference type="InterPro" id="IPR022332">
    <property type="entry name" value="TNFR_14"/>
</dbReference>
<feature type="domain" description="TNFR-Cys" evidence="4">
    <location>
        <begin position="120"/>
        <end position="162"/>
    </location>
</feature>
<feature type="transmembrane region" description="Helical" evidence="2">
    <location>
        <begin position="208"/>
        <end position="229"/>
    </location>
</feature>
<keyword evidence="2" id="KW-1133">Transmembrane helix</keyword>
<feature type="chain" id="PRO_5045471377" evidence="3">
    <location>
        <begin position="39"/>
        <end position="291"/>
    </location>
</feature>
<keyword evidence="1" id="KW-1015">Disulfide bond</keyword>
<accession>A0ABM0R4M3</accession>
<dbReference type="InterPro" id="IPR001368">
    <property type="entry name" value="TNFR/NGFR_Cys_rich_reg"/>
</dbReference>
<sequence length="291" mass="31983">MEPLQVWGPAPWRPEPKADALGLALCLLLLGSPRSALALPPCKEEEYPVGTECCPKCSPGYHVKHTCGELTGTVCVPCPPRTYTAHYNGLSECLPCRVCDPAMGLVTRRRCSSTEDSMCGCSQGHFCITEDGDHCTVCLPHTICRPGQKMLKRGTERQDTVCQDCPVGTFSLTRDQEECQPWTRCSGWLVTEAEPGTSSSDATCSSSWVLYLVGVLVIAVLLVTFGLIWKWVKRKRLPDNVVRAMVSFQGKRRETTEAEATVSQAQQSPPDVTTVAVEETAPIFTMRDQNR</sequence>
<dbReference type="SUPFAM" id="SSF57586">
    <property type="entry name" value="TNF receptor-like"/>
    <property type="match status" value="3"/>
</dbReference>
<evidence type="ECO:0000259" key="4">
    <source>
        <dbReference type="PROSITE" id="PS50050"/>
    </source>
</evidence>
<evidence type="ECO:0000256" key="2">
    <source>
        <dbReference type="SAM" id="Phobius"/>
    </source>
</evidence>
<dbReference type="GeneID" id="103594158"/>
<dbReference type="Pfam" id="PF00020">
    <property type="entry name" value="TNFR_c6"/>
    <property type="match status" value="3"/>
</dbReference>
<dbReference type="CDD" id="cd10582">
    <property type="entry name" value="TNFRSF14"/>
    <property type="match status" value="1"/>
</dbReference>
<evidence type="ECO:0000256" key="3">
    <source>
        <dbReference type="SAM" id="SignalP"/>
    </source>
</evidence>
<gene>
    <name evidence="6" type="primary">TNFRSF14</name>
</gene>
<dbReference type="SMART" id="SM01411">
    <property type="entry name" value="Ephrin_rec_like"/>
    <property type="match status" value="2"/>
</dbReference>
<protein>
    <submittedName>
        <fullName evidence="6">Tumor necrosis factor receptor superfamily member 14</fullName>
    </submittedName>
</protein>
<keyword evidence="3" id="KW-0732">Signal</keyword>
<dbReference type="PRINTS" id="PR01965">
    <property type="entry name" value="TNFACTORR14"/>
</dbReference>
<feature type="domain" description="TNFR-Cys" evidence="4">
    <location>
        <begin position="77"/>
        <end position="119"/>
    </location>
</feature>
<feature type="disulfide bond" evidence="1">
    <location>
        <begin position="78"/>
        <end position="93"/>
    </location>
</feature>
<keyword evidence="2" id="KW-0472">Membrane</keyword>
<feature type="disulfide bond" evidence="1">
    <location>
        <begin position="144"/>
        <end position="162"/>
    </location>
</feature>
<evidence type="ECO:0000313" key="6">
    <source>
        <dbReference type="RefSeq" id="XP_008575564.1"/>
    </source>
</evidence>
<proteinExistence type="predicted"/>
<dbReference type="PROSITE" id="PS50050">
    <property type="entry name" value="TNFR_NGFR_2"/>
    <property type="match status" value="2"/>
</dbReference>
<feature type="signal peptide" evidence="3">
    <location>
        <begin position="1"/>
        <end position="38"/>
    </location>
</feature>
<dbReference type="PANTHER" id="PTHR46838">
    <property type="entry name" value="TUMOR NECROSIS FACTOR RECEPTOR SUPERFAMILY MEMBER 14"/>
    <property type="match status" value="1"/>
</dbReference>
<organism evidence="5 6">
    <name type="scientific">Galeopterus variegatus</name>
    <name type="common">Malayan flying lemur</name>
    <name type="synonym">Cynocephalus variegatus</name>
    <dbReference type="NCBI Taxonomy" id="482537"/>
    <lineage>
        <taxon>Eukaryota</taxon>
        <taxon>Metazoa</taxon>
        <taxon>Chordata</taxon>
        <taxon>Craniata</taxon>
        <taxon>Vertebrata</taxon>
        <taxon>Euteleostomi</taxon>
        <taxon>Mammalia</taxon>
        <taxon>Eutheria</taxon>
        <taxon>Euarchontoglires</taxon>
        <taxon>Dermoptera</taxon>
        <taxon>Cynocephalidae</taxon>
        <taxon>Galeopterus</taxon>
    </lineage>
</organism>
<dbReference type="SMART" id="SM00208">
    <property type="entry name" value="TNFR"/>
    <property type="match status" value="4"/>
</dbReference>
<name>A0ABM0R4M3_GALVR</name>
<dbReference type="Gene3D" id="2.10.50.10">
    <property type="entry name" value="Tumor Necrosis Factor Receptor, subunit A, domain 2"/>
    <property type="match status" value="3"/>
</dbReference>
<keyword evidence="6" id="KW-0675">Receptor</keyword>
<keyword evidence="2" id="KW-0812">Transmembrane</keyword>
<feature type="repeat" description="TNFR-Cys" evidence="1">
    <location>
        <begin position="77"/>
        <end position="119"/>
    </location>
</feature>
<dbReference type="RefSeq" id="XP_008575564.1">
    <property type="nucleotide sequence ID" value="XM_008577342.1"/>
</dbReference>
<evidence type="ECO:0000256" key="1">
    <source>
        <dbReference type="PROSITE-ProRule" id="PRU00206"/>
    </source>
</evidence>
<keyword evidence="5" id="KW-1185">Reference proteome</keyword>
<dbReference type="PROSITE" id="PS00652">
    <property type="entry name" value="TNFR_NGFR_1"/>
    <property type="match status" value="1"/>
</dbReference>
<evidence type="ECO:0000313" key="5">
    <source>
        <dbReference type="Proteomes" id="UP000694923"/>
    </source>
</evidence>
<comment type="caution">
    <text evidence="1">Lacks conserved residue(s) required for the propagation of feature annotation.</text>
</comment>
<dbReference type="PANTHER" id="PTHR46838:SF1">
    <property type="entry name" value="TUMOR NECROSIS FACTOR RECEPTOR SUPERFAMILY MEMBER 14"/>
    <property type="match status" value="1"/>
</dbReference>
<reference evidence="6" key="1">
    <citation type="submission" date="2025-08" db="UniProtKB">
        <authorList>
            <consortium name="RefSeq"/>
        </authorList>
    </citation>
    <scope>IDENTIFICATION</scope>
</reference>
<dbReference type="Proteomes" id="UP000694923">
    <property type="component" value="Unplaced"/>
</dbReference>
<feature type="repeat" description="TNFR-Cys" evidence="1">
    <location>
        <begin position="120"/>
        <end position="162"/>
    </location>
</feature>
<dbReference type="InterPro" id="IPR034031">
    <property type="entry name" value="TNFRSF14/UL144_N"/>
</dbReference>